<dbReference type="Gene3D" id="3.40.50.1820">
    <property type="entry name" value="alpha/beta hydrolase"/>
    <property type="match status" value="1"/>
</dbReference>
<dbReference type="Proteomes" id="UP001218218">
    <property type="component" value="Unassembled WGS sequence"/>
</dbReference>
<evidence type="ECO:0000313" key="3">
    <source>
        <dbReference type="EMBL" id="KAJ7309985.1"/>
    </source>
</evidence>
<feature type="chain" id="PRO_5042265064" description="Alpha/beta hydrolase fold-3 domain-containing protein" evidence="1">
    <location>
        <begin position="24"/>
        <end position="115"/>
    </location>
</feature>
<organism evidence="3 4">
    <name type="scientific">Mycena albidolilacea</name>
    <dbReference type="NCBI Taxonomy" id="1033008"/>
    <lineage>
        <taxon>Eukaryota</taxon>
        <taxon>Fungi</taxon>
        <taxon>Dikarya</taxon>
        <taxon>Basidiomycota</taxon>
        <taxon>Agaricomycotina</taxon>
        <taxon>Agaricomycetes</taxon>
        <taxon>Agaricomycetidae</taxon>
        <taxon>Agaricales</taxon>
        <taxon>Marasmiineae</taxon>
        <taxon>Mycenaceae</taxon>
        <taxon>Mycena</taxon>
    </lineage>
</organism>
<sequence length="115" mass="12857">MGDETSALIFFGSFVLLAPLTFSSLCGRHSRDLDLSVDLLLSIVNAGYRRSPEHPLPTGFDECYAALKWFAEGFIPVQGSQNHRKHTCFKFPQIVHPTTYLLDLALFSQSPPPFL</sequence>
<dbReference type="AlphaFoldDB" id="A0AAD6Z6M9"/>
<gene>
    <name evidence="3" type="ORF">DFH08DRAFT_483654</name>
</gene>
<keyword evidence="4" id="KW-1185">Reference proteome</keyword>
<accession>A0AAD6Z6M9</accession>
<proteinExistence type="predicted"/>
<dbReference type="EMBL" id="JARIHO010000080">
    <property type="protein sequence ID" value="KAJ7309985.1"/>
    <property type="molecule type" value="Genomic_DNA"/>
</dbReference>
<evidence type="ECO:0000313" key="4">
    <source>
        <dbReference type="Proteomes" id="UP001218218"/>
    </source>
</evidence>
<feature type="signal peptide" evidence="1">
    <location>
        <begin position="1"/>
        <end position="23"/>
    </location>
</feature>
<dbReference type="InterPro" id="IPR029058">
    <property type="entry name" value="AB_hydrolase_fold"/>
</dbReference>
<evidence type="ECO:0000256" key="1">
    <source>
        <dbReference type="SAM" id="SignalP"/>
    </source>
</evidence>
<dbReference type="GO" id="GO:0016787">
    <property type="term" value="F:hydrolase activity"/>
    <property type="evidence" value="ECO:0007669"/>
    <property type="project" value="InterPro"/>
</dbReference>
<dbReference type="SUPFAM" id="SSF53474">
    <property type="entry name" value="alpha/beta-Hydrolases"/>
    <property type="match status" value="1"/>
</dbReference>
<keyword evidence="1" id="KW-0732">Signal</keyword>
<evidence type="ECO:0000259" key="2">
    <source>
        <dbReference type="Pfam" id="PF07859"/>
    </source>
</evidence>
<reference evidence="3" key="1">
    <citation type="submission" date="2023-03" db="EMBL/GenBank/DDBJ databases">
        <title>Massive genome expansion in bonnet fungi (Mycena s.s.) driven by repeated elements and novel gene families across ecological guilds.</title>
        <authorList>
            <consortium name="Lawrence Berkeley National Laboratory"/>
            <person name="Harder C.B."/>
            <person name="Miyauchi S."/>
            <person name="Viragh M."/>
            <person name="Kuo A."/>
            <person name="Thoen E."/>
            <person name="Andreopoulos B."/>
            <person name="Lu D."/>
            <person name="Skrede I."/>
            <person name="Drula E."/>
            <person name="Henrissat B."/>
            <person name="Morin E."/>
            <person name="Kohler A."/>
            <person name="Barry K."/>
            <person name="LaButti K."/>
            <person name="Morin E."/>
            <person name="Salamov A."/>
            <person name="Lipzen A."/>
            <person name="Mereny Z."/>
            <person name="Hegedus B."/>
            <person name="Baldrian P."/>
            <person name="Stursova M."/>
            <person name="Weitz H."/>
            <person name="Taylor A."/>
            <person name="Grigoriev I.V."/>
            <person name="Nagy L.G."/>
            <person name="Martin F."/>
            <person name="Kauserud H."/>
        </authorList>
    </citation>
    <scope>NUCLEOTIDE SEQUENCE</scope>
    <source>
        <strain evidence="3">CBHHK002</strain>
    </source>
</reference>
<feature type="domain" description="Alpha/beta hydrolase fold-3" evidence="2">
    <location>
        <begin position="35"/>
        <end position="73"/>
    </location>
</feature>
<protein>
    <recommendedName>
        <fullName evidence="2">Alpha/beta hydrolase fold-3 domain-containing protein</fullName>
    </recommendedName>
</protein>
<name>A0AAD6Z6M9_9AGAR</name>
<dbReference type="Pfam" id="PF07859">
    <property type="entry name" value="Abhydrolase_3"/>
    <property type="match status" value="1"/>
</dbReference>
<dbReference type="InterPro" id="IPR013094">
    <property type="entry name" value="AB_hydrolase_3"/>
</dbReference>
<comment type="caution">
    <text evidence="3">The sequence shown here is derived from an EMBL/GenBank/DDBJ whole genome shotgun (WGS) entry which is preliminary data.</text>
</comment>